<keyword evidence="1" id="KW-0378">Hydrolase</keyword>
<dbReference type="Gene3D" id="3.40.50.1820">
    <property type="entry name" value="alpha/beta hydrolase"/>
    <property type="match status" value="1"/>
</dbReference>
<sequence>MTMSLQFFPAPNPNKTGVLIAPGGGYSYVSYDKEGSSPAKWLNEHGFDAWVLTYTCADGDTPAPIYPAPMEEALDAVKKIRTEGRVSILGIWGWSAGGHLAAITATTPEIKLDFAVLSYPVISMEDPITHPGSRQNLLGDKASLELVQDMSAQNRVSKATPPTFIFHTANDGPVPVQNSLLFATAMARYQRSFELFVLPNGPHGIGMAIDDPELTWTAELDRWLQKFITA</sequence>
<evidence type="ECO:0000313" key="3">
    <source>
        <dbReference type="EMBL" id="OAF62076.1"/>
    </source>
</evidence>
<feature type="domain" description="Peptidase S9 prolyl oligopeptidase catalytic" evidence="2">
    <location>
        <begin position="72"/>
        <end position="227"/>
    </location>
</feature>
<dbReference type="RefSeq" id="XP_024327350.1">
    <property type="nucleotide sequence ID" value="XM_024465113.1"/>
</dbReference>
<dbReference type="EMBL" id="KV441388">
    <property type="protein sequence ID" value="OAF62076.1"/>
    <property type="molecule type" value="Genomic_DNA"/>
</dbReference>
<dbReference type="VEuPathDB" id="FungiDB:GMDG_05856"/>
<proteinExistence type="predicted"/>
<dbReference type="OrthoDB" id="6499973at2759"/>
<gene>
    <name evidence="3" type="ORF">VC83_01435</name>
</gene>
<dbReference type="GO" id="GO:0006508">
    <property type="term" value="P:proteolysis"/>
    <property type="evidence" value="ECO:0007669"/>
    <property type="project" value="InterPro"/>
</dbReference>
<dbReference type="InterPro" id="IPR050300">
    <property type="entry name" value="GDXG_lipolytic_enzyme"/>
</dbReference>
<organism evidence="3">
    <name type="scientific">Pseudogymnoascus destructans</name>
    <dbReference type="NCBI Taxonomy" id="655981"/>
    <lineage>
        <taxon>Eukaryota</taxon>
        <taxon>Fungi</taxon>
        <taxon>Dikarya</taxon>
        <taxon>Ascomycota</taxon>
        <taxon>Pezizomycotina</taxon>
        <taxon>Leotiomycetes</taxon>
        <taxon>Thelebolales</taxon>
        <taxon>Thelebolaceae</taxon>
        <taxon>Pseudogymnoascus</taxon>
    </lineage>
</organism>
<reference evidence="3" key="1">
    <citation type="submission" date="2016-03" db="EMBL/GenBank/DDBJ databases">
        <title>Updated assembly of Pseudogymnoascus destructans, the fungus causing white-nose syndrome of bats.</title>
        <authorList>
            <person name="Palmer J.M."/>
            <person name="Drees K.P."/>
            <person name="Foster J.T."/>
            <person name="Lindner D.L."/>
        </authorList>
    </citation>
    <scope>NUCLEOTIDE SEQUENCE [LARGE SCALE GENOMIC DNA]</scope>
    <source>
        <strain evidence="3">20631-21</strain>
    </source>
</reference>
<dbReference type="SUPFAM" id="SSF53474">
    <property type="entry name" value="alpha/beta-Hydrolases"/>
    <property type="match status" value="1"/>
</dbReference>
<dbReference type="Proteomes" id="UP000077154">
    <property type="component" value="Unassembled WGS sequence"/>
</dbReference>
<dbReference type="GeneID" id="36284524"/>
<name>A0A177AJ34_9PEZI</name>
<dbReference type="PANTHER" id="PTHR48081">
    <property type="entry name" value="AB HYDROLASE SUPERFAMILY PROTEIN C4A8.06C"/>
    <property type="match status" value="1"/>
</dbReference>
<evidence type="ECO:0000259" key="2">
    <source>
        <dbReference type="Pfam" id="PF00326"/>
    </source>
</evidence>
<dbReference type="AlphaFoldDB" id="A0A177AJ34"/>
<dbReference type="InterPro" id="IPR001375">
    <property type="entry name" value="Peptidase_S9_cat"/>
</dbReference>
<accession>A0A177AJ34</accession>
<dbReference type="InterPro" id="IPR029058">
    <property type="entry name" value="AB_hydrolase_fold"/>
</dbReference>
<dbReference type="GO" id="GO:0008236">
    <property type="term" value="F:serine-type peptidase activity"/>
    <property type="evidence" value="ECO:0007669"/>
    <property type="project" value="InterPro"/>
</dbReference>
<dbReference type="Pfam" id="PF00326">
    <property type="entry name" value="Peptidase_S9"/>
    <property type="match status" value="1"/>
</dbReference>
<dbReference type="eggNOG" id="ENOG502RVHU">
    <property type="taxonomic scope" value="Eukaryota"/>
</dbReference>
<evidence type="ECO:0000256" key="1">
    <source>
        <dbReference type="ARBA" id="ARBA00022801"/>
    </source>
</evidence>
<dbReference type="PANTHER" id="PTHR48081:SF6">
    <property type="entry name" value="PEPTIDASE S9 PROLYL OLIGOPEPTIDASE CATALYTIC DOMAIN-CONTAINING PROTEIN"/>
    <property type="match status" value="1"/>
</dbReference>
<protein>
    <recommendedName>
        <fullName evidence="2">Peptidase S9 prolyl oligopeptidase catalytic domain-containing protein</fullName>
    </recommendedName>
</protein>